<protein>
    <recommendedName>
        <fullName evidence="7">NlpC/P60 domain-containing protein</fullName>
    </recommendedName>
</protein>
<dbReference type="PATRIC" id="fig|42234.21.peg.5767"/>
<dbReference type="InterPro" id="IPR038765">
    <property type="entry name" value="Papain-like_cys_pep_sf"/>
</dbReference>
<evidence type="ECO:0000256" key="6">
    <source>
        <dbReference type="SAM" id="SignalP"/>
    </source>
</evidence>
<comment type="caution">
    <text evidence="8">The sequence shown here is derived from an EMBL/GenBank/DDBJ whole genome shotgun (WGS) entry which is preliminary data.</text>
</comment>
<evidence type="ECO:0000313" key="9">
    <source>
        <dbReference type="Proteomes" id="UP000037151"/>
    </source>
</evidence>
<keyword evidence="4" id="KW-0788">Thiol protease</keyword>
<dbReference type="Proteomes" id="UP000037151">
    <property type="component" value="Unassembled WGS sequence"/>
</dbReference>
<keyword evidence="2" id="KW-0645">Protease</keyword>
<evidence type="ECO:0000256" key="4">
    <source>
        <dbReference type="ARBA" id="ARBA00022807"/>
    </source>
</evidence>
<feature type="chain" id="PRO_5005542017" description="NlpC/P60 domain-containing protein" evidence="6">
    <location>
        <begin position="41"/>
        <end position="358"/>
    </location>
</feature>
<dbReference type="Gene3D" id="3.90.1720.10">
    <property type="entry name" value="endopeptidase domain like (from Nostoc punctiforme)"/>
    <property type="match status" value="1"/>
</dbReference>
<dbReference type="GO" id="GO:0008234">
    <property type="term" value="F:cysteine-type peptidase activity"/>
    <property type="evidence" value="ECO:0007669"/>
    <property type="project" value="UniProtKB-KW"/>
</dbReference>
<dbReference type="InterPro" id="IPR051794">
    <property type="entry name" value="PG_Endopeptidase_C40"/>
</dbReference>
<feature type="compositionally biased region" description="Basic and acidic residues" evidence="5">
    <location>
        <begin position="69"/>
        <end position="82"/>
    </location>
</feature>
<dbReference type="SUPFAM" id="SSF54001">
    <property type="entry name" value="Cysteine proteinases"/>
    <property type="match status" value="1"/>
</dbReference>
<gene>
    <name evidence="8" type="ORF">IQ63_27980</name>
</gene>
<evidence type="ECO:0000259" key="7">
    <source>
        <dbReference type="PROSITE" id="PS51935"/>
    </source>
</evidence>
<accession>A0A0L0JZL6</accession>
<keyword evidence="6" id="KW-0732">Signal</keyword>
<name>A0A0L0JZL6_9ACTN</name>
<sequence>MASHQRRLRWTGMRASGISAPALATAAITSMAMFSQPAEAAPDPSDEGRPTLEDVEAKLDAFYSSQSGSKKDTAAKEKETKRAKTFLDTAARYRTQEEQVLPPPPALPPLPSFPPSVSPGHDHDRAHGYDFTAEPENFASAPAGHEAAPRSTDRIPDWYDEMPPGHPSFPEIPLPTALLADTEIAGPEIAAPETDDPEIDLSHAKSVVQGKLSKAQALLSFHTAGQQKATPRQPESTQISAEAERALAFAREQLGKPVVLGAAGPGSFDGPGLTQTAWKSAGVNLPRTVFGQVTAGRPIRLPDARPGDLIFFHDAITHVGIYTGEGRMIHAPRPGAYVCEESIHFAGTSEIHSVVRPA</sequence>
<evidence type="ECO:0000256" key="2">
    <source>
        <dbReference type="ARBA" id="ARBA00022670"/>
    </source>
</evidence>
<dbReference type="PANTHER" id="PTHR47359:SF3">
    <property type="entry name" value="NLP_P60 DOMAIN-CONTAINING PROTEIN-RELATED"/>
    <property type="match status" value="1"/>
</dbReference>
<evidence type="ECO:0000256" key="1">
    <source>
        <dbReference type="ARBA" id="ARBA00007074"/>
    </source>
</evidence>
<feature type="domain" description="NlpC/P60" evidence="7">
    <location>
        <begin position="240"/>
        <end position="358"/>
    </location>
</feature>
<dbReference type="Pfam" id="PF00877">
    <property type="entry name" value="NLPC_P60"/>
    <property type="match status" value="1"/>
</dbReference>
<proteinExistence type="inferred from homology"/>
<dbReference type="GO" id="GO:0006508">
    <property type="term" value="P:proteolysis"/>
    <property type="evidence" value="ECO:0007669"/>
    <property type="project" value="UniProtKB-KW"/>
</dbReference>
<evidence type="ECO:0000256" key="5">
    <source>
        <dbReference type="SAM" id="MobiDB-lite"/>
    </source>
</evidence>
<dbReference type="PROSITE" id="PS51935">
    <property type="entry name" value="NLPC_P60"/>
    <property type="match status" value="1"/>
</dbReference>
<evidence type="ECO:0000256" key="3">
    <source>
        <dbReference type="ARBA" id="ARBA00022801"/>
    </source>
</evidence>
<feature type="signal peptide" evidence="6">
    <location>
        <begin position="1"/>
        <end position="40"/>
    </location>
</feature>
<dbReference type="InterPro" id="IPR000064">
    <property type="entry name" value="NLP_P60_dom"/>
</dbReference>
<dbReference type="AlphaFoldDB" id="A0A0L0JZL6"/>
<keyword evidence="3" id="KW-0378">Hydrolase</keyword>
<organism evidence="8 9">
    <name type="scientific">Streptomyces acidiscabies</name>
    <dbReference type="NCBI Taxonomy" id="42234"/>
    <lineage>
        <taxon>Bacteria</taxon>
        <taxon>Bacillati</taxon>
        <taxon>Actinomycetota</taxon>
        <taxon>Actinomycetes</taxon>
        <taxon>Kitasatosporales</taxon>
        <taxon>Streptomycetaceae</taxon>
        <taxon>Streptomyces</taxon>
    </lineage>
</organism>
<feature type="region of interest" description="Disordered" evidence="5">
    <location>
        <begin position="61"/>
        <end position="83"/>
    </location>
</feature>
<evidence type="ECO:0000313" key="8">
    <source>
        <dbReference type="EMBL" id="KND30939.1"/>
    </source>
</evidence>
<dbReference type="PANTHER" id="PTHR47359">
    <property type="entry name" value="PEPTIDOGLYCAN DL-ENDOPEPTIDASE CWLO"/>
    <property type="match status" value="1"/>
</dbReference>
<comment type="similarity">
    <text evidence="1">Belongs to the peptidase C40 family.</text>
</comment>
<reference evidence="9" key="1">
    <citation type="submission" date="2014-07" db="EMBL/GenBank/DDBJ databases">
        <title>Genome sequencing of plant-pathogenic Streptomyces species.</title>
        <authorList>
            <person name="Harrison J."/>
            <person name="Sapp M."/>
            <person name="Thwaites R."/>
            <person name="Studholme D.J."/>
        </authorList>
    </citation>
    <scope>NUCLEOTIDE SEQUENCE [LARGE SCALE GENOMIC DNA]</scope>
    <source>
        <strain evidence="9">NCPPB 4445</strain>
    </source>
</reference>
<dbReference type="EMBL" id="JPPY01000161">
    <property type="protein sequence ID" value="KND30939.1"/>
    <property type="molecule type" value="Genomic_DNA"/>
</dbReference>